<proteinExistence type="predicted"/>
<dbReference type="OrthoDB" id="7064371at2"/>
<evidence type="ECO:0000313" key="2">
    <source>
        <dbReference type="Proteomes" id="UP000265800"/>
    </source>
</evidence>
<dbReference type="Proteomes" id="UP000265800">
    <property type="component" value="Unassembled WGS sequence"/>
</dbReference>
<evidence type="ECO:0000313" key="1">
    <source>
        <dbReference type="EMBL" id="RIH83828.1"/>
    </source>
</evidence>
<sequence>MARWLAFGLLALFLFLALGGWAAYVFLVRPAQNLVNELRQVIVMDQGVKNQNPYRPPADDRLSKDQVERLLRVQRQVKQGLGERYQRIAARLEQLANQQVGQLTLDYRTALDLFRDSSALIVEAKRLQVEALNREGLSLGEYAWIRRQAYAALGLGLPQLDPSEVLRQIGAGDFNPRVEMGQPQSSSGNKALVEPHREELLSYYPFTWFGL</sequence>
<protein>
    <submittedName>
        <fullName evidence="1">Uncharacterized protein</fullName>
    </submittedName>
</protein>
<dbReference type="RefSeq" id="WP_119360625.1">
    <property type="nucleotide sequence ID" value="NZ_QWKZ01000072.1"/>
</dbReference>
<organism evidence="1 2">
    <name type="scientific">Meiothermus luteus</name>
    <dbReference type="NCBI Taxonomy" id="2026184"/>
    <lineage>
        <taxon>Bacteria</taxon>
        <taxon>Thermotogati</taxon>
        <taxon>Deinococcota</taxon>
        <taxon>Deinococci</taxon>
        <taxon>Thermales</taxon>
        <taxon>Thermaceae</taxon>
        <taxon>Meiothermus</taxon>
    </lineage>
</organism>
<accession>A0A399EIN5</accession>
<gene>
    <name evidence="1" type="ORF">Mlute_02070</name>
</gene>
<reference evidence="1 2" key="1">
    <citation type="submission" date="2018-08" db="EMBL/GenBank/DDBJ databases">
        <title>Meiothermus luteus KCTC 52599 genome sequencing project.</title>
        <authorList>
            <person name="Da Costa M.S."/>
            <person name="Albuquerque L."/>
            <person name="Raposo P."/>
            <person name="Froufe H.J.C."/>
            <person name="Barroso C.S."/>
            <person name="Egas C."/>
        </authorList>
    </citation>
    <scope>NUCLEOTIDE SEQUENCE [LARGE SCALE GENOMIC DNA]</scope>
    <source>
        <strain evidence="1 2">KCTC 52599</strain>
    </source>
</reference>
<dbReference type="EMBL" id="QWKZ01000072">
    <property type="protein sequence ID" value="RIH83828.1"/>
    <property type="molecule type" value="Genomic_DNA"/>
</dbReference>
<name>A0A399EIN5_9DEIN</name>
<keyword evidence="2" id="KW-1185">Reference proteome</keyword>
<comment type="caution">
    <text evidence="1">The sequence shown here is derived from an EMBL/GenBank/DDBJ whole genome shotgun (WGS) entry which is preliminary data.</text>
</comment>
<dbReference type="AlphaFoldDB" id="A0A399EIN5"/>